<evidence type="ECO:0000256" key="3">
    <source>
        <dbReference type="ARBA" id="ARBA00022801"/>
    </source>
</evidence>
<dbReference type="InterPro" id="IPR021109">
    <property type="entry name" value="Peptidase_aspartic_dom_sf"/>
</dbReference>
<comment type="caution">
    <text evidence="5">The sequence shown here is derived from an EMBL/GenBank/DDBJ whole genome shotgun (WGS) entry which is preliminary data.</text>
</comment>
<feature type="non-terminal residue" evidence="5">
    <location>
        <position position="1"/>
    </location>
</feature>
<dbReference type="PANTHER" id="PTHR19422">
    <property type="entry name" value="GAG RETROVIRAL POLYPROTEIN"/>
    <property type="match status" value="1"/>
</dbReference>
<dbReference type="InterPro" id="IPR018061">
    <property type="entry name" value="Retropepsins"/>
</dbReference>
<dbReference type="EMBL" id="VYZX01062688">
    <property type="protein sequence ID" value="NXS64495.1"/>
    <property type="molecule type" value="Genomic_DNA"/>
</dbReference>
<dbReference type="Pfam" id="PF00692">
    <property type="entry name" value="dUTPase"/>
    <property type="match status" value="1"/>
</dbReference>
<dbReference type="SUPFAM" id="SSF50630">
    <property type="entry name" value="Acid proteases"/>
    <property type="match status" value="1"/>
</dbReference>
<feature type="domain" description="Peptidase A2" evidence="4">
    <location>
        <begin position="141"/>
        <end position="155"/>
    </location>
</feature>
<accession>A0A7L2W341</accession>
<dbReference type="InterPro" id="IPR001995">
    <property type="entry name" value="Peptidase_A2_cat"/>
</dbReference>
<evidence type="ECO:0000256" key="2">
    <source>
        <dbReference type="ARBA" id="ARBA00022750"/>
    </source>
</evidence>
<keyword evidence="6" id="KW-1185">Reference proteome</keyword>
<dbReference type="AlphaFoldDB" id="A0A7L2W341"/>
<keyword evidence="1" id="KW-0645">Protease</keyword>
<dbReference type="PROSITE" id="PS00141">
    <property type="entry name" value="ASP_PROTEASE"/>
    <property type="match status" value="1"/>
</dbReference>
<evidence type="ECO:0000256" key="1">
    <source>
        <dbReference type="ARBA" id="ARBA00022670"/>
    </source>
</evidence>
<name>A0A7L2W341_9AVES</name>
<dbReference type="Gene3D" id="2.40.70.10">
    <property type="entry name" value="Acid Proteases"/>
    <property type="match status" value="1"/>
</dbReference>
<dbReference type="GO" id="GO:0006508">
    <property type="term" value="P:proteolysis"/>
    <property type="evidence" value="ECO:0007669"/>
    <property type="project" value="UniProtKB-KW"/>
</dbReference>
<proteinExistence type="predicted"/>
<keyword evidence="3" id="KW-0378">Hydrolase</keyword>
<dbReference type="Proteomes" id="UP000520535">
    <property type="component" value="Unassembled WGS sequence"/>
</dbReference>
<dbReference type="GO" id="GO:0004190">
    <property type="term" value="F:aspartic-type endopeptidase activity"/>
    <property type="evidence" value="ECO:0007669"/>
    <property type="project" value="UniProtKB-KW"/>
</dbReference>
<dbReference type="InterPro" id="IPR051592">
    <property type="entry name" value="HERV-K_Pro_peptidase_A2"/>
</dbReference>
<dbReference type="InterPro" id="IPR001969">
    <property type="entry name" value="Aspartic_peptidase_AS"/>
</dbReference>
<dbReference type="SUPFAM" id="SSF51283">
    <property type="entry name" value="dUTPase-like"/>
    <property type="match status" value="1"/>
</dbReference>
<dbReference type="InterPro" id="IPR036157">
    <property type="entry name" value="dUTPase-like_sf"/>
</dbReference>
<dbReference type="PROSITE" id="PS50175">
    <property type="entry name" value="ASP_PROT_RETROV"/>
    <property type="match status" value="1"/>
</dbReference>
<dbReference type="Gene3D" id="2.70.40.10">
    <property type="match status" value="1"/>
</dbReference>
<evidence type="ECO:0000313" key="6">
    <source>
        <dbReference type="Proteomes" id="UP000520535"/>
    </source>
</evidence>
<dbReference type="CDD" id="cd07557">
    <property type="entry name" value="trimeric_dUTPase"/>
    <property type="match status" value="1"/>
</dbReference>
<dbReference type="InterPro" id="IPR033704">
    <property type="entry name" value="dUTPase_trimeric"/>
</dbReference>
<evidence type="ECO:0000313" key="5">
    <source>
        <dbReference type="EMBL" id="NXS64495.1"/>
    </source>
</evidence>
<dbReference type="OrthoDB" id="9900537at2759"/>
<keyword evidence="2" id="KW-0064">Aspartyl protease</keyword>
<dbReference type="InterPro" id="IPR029054">
    <property type="entry name" value="dUTPase-like"/>
</dbReference>
<sequence length="155" mass="16231">DVATAIDVTLTDTTVKKIPSTATGPLVAEDSELGGLLVGRSSSGVKGIIVIPGVIDADFTGTIQIMIYTICPPIFIPKGSRIAQIIAIPKAISVEKGQNYISKRGNKGFGSTGAAVCFTTTMMNRPEMQVIVKMGDKHVKIRALLDTGADVTIIS</sequence>
<dbReference type="PANTHER" id="PTHR19422:SF123">
    <property type="entry name" value="RT1 CLASS I, LOCUS CE15"/>
    <property type="match status" value="1"/>
</dbReference>
<gene>
    <name evidence="5" type="primary">Ervk9_5</name>
    <name evidence="5" type="ORF">BRALEP_R05761</name>
</gene>
<reference evidence="5 6" key="1">
    <citation type="submission" date="2019-09" db="EMBL/GenBank/DDBJ databases">
        <title>Bird 10,000 Genomes (B10K) Project - Family phase.</title>
        <authorList>
            <person name="Zhang G."/>
        </authorList>
    </citation>
    <scope>NUCLEOTIDE SEQUENCE [LARGE SCALE GENOMIC DNA]</scope>
    <source>
        <strain evidence="5">B10K-DU-012-52</strain>
    </source>
</reference>
<feature type="non-terminal residue" evidence="5">
    <location>
        <position position="155"/>
    </location>
</feature>
<evidence type="ECO:0000259" key="4">
    <source>
        <dbReference type="PROSITE" id="PS50175"/>
    </source>
</evidence>
<dbReference type="Pfam" id="PF00077">
    <property type="entry name" value="RVP"/>
    <property type="match status" value="1"/>
</dbReference>
<protein>
    <submittedName>
        <fullName evidence="5">POK9 protein</fullName>
    </submittedName>
</protein>
<organism evidence="5 6">
    <name type="scientific">Brachypteracias leptosomus</name>
    <name type="common">short-legged ground-roller</name>
    <dbReference type="NCBI Taxonomy" id="135165"/>
    <lineage>
        <taxon>Eukaryota</taxon>
        <taxon>Metazoa</taxon>
        <taxon>Chordata</taxon>
        <taxon>Craniata</taxon>
        <taxon>Vertebrata</taxon>
        <taxon>Euteleostomi</taxon>
        <taxon>Archelosauria</taxon>
        <taxon>Archosauria</taxon>
        <taxon>Dinosauria</taxon>
        <taxon>Saurischia</taxon>
        <taxon>Theropoda</taxon>
        <taxon>Coelurosauria</taxon>
        <taxon>Aves</taxon>
        <taxon>Neognathae</taxon>
        <taxon>Neoaves</taxon>
        <taxon>Telluraves</taxon>
        <taxon>Coraciimorphae</taxon>
        <taxon>Coraciiformes</taxon>
        <taxon>Brachypteraciidae</taxon>
        <taxon>Brachypteracias</taxon>
    </lineage>
</organism>